<protein>
    <recommendedName>
        <fullName evidence="3">DNA-directed RNA polymerase</fullName>
    </recommendedName>
</protein>
<keyword evidence="2" id="KW-1185">Reference proteome</keyword>
<name>A0ABP9A9W3_9FLAO</name>
<reference evidence="2" key="1">
    <citation type="journal article" date="2019" name="Int. J. Syst. Evol. Microbiol.">
        <title>The Global Catalogue of Microorganisms (GCM) 10K type strain sequencing project: providing services to taxonomists for standard genome sequencing and annotation.</title>
        <authorList>
            <consortium name="The Broad Institute Genomics Platform"/>
            <consortium name="The Broad Institute Genome Sequencing Center for Infectious Disease"/>
            <person name="Wu L."/>
            <person name="Ma J."/>
        </authorList>
    </citation>
    <scope>NUCLEOTIDE SEQUENCE [LARGE SCALE GENOMIC DNA]</scope>
    <source>
        <strain evidence="2">JCM 18198</strain>
    </source>
</reference>
<comment type="caution">
    <text evidence="1">The sequence shown here is derived from an EMBL/GenBank/DDBJ whole genome shotgun (WGS) entry which is preliminary data.</text>
</comment>
<dbReference type="EMBL" id="BAABIP010000022">
    <property type="protein sequence ID" value="GAA4776835.1"/>
    <property type="molecule type" value="Genomic_DNA"/>
</dbReference>
<dbReference type="Proteomes" id="UP001500141">
    <property type="component" value="Unassembled WGS sequence"/>
</dbReference>
<dbReference type="RefSeq" id="WP_264543048.1">
    <property type="nucleotide sequence ID" value="NZ_CP085725.1"/>
</dbReference>
<sequence length="470" mass="55808">MKIAKNEQRYVTQPILDYITKTDYKRKDDLYCIIDLIYRRQIYFKTELQRRYGYIEIPRSSFQKLIPSPNYIREALDFLVENGLIKRNDFYQYGTISKAKGYKIMTEYLGSKVPVEITDSKINKRIKEIKLNNRKKRVKNLEFFKSKYYKNFKIDFDAAMSAITENAISEISELCKKIKYDISDKRILELIECRSNTTMDRIIITQRCGYELNNILHRLMVHQQQVYAIHDGYLFFKRNKTNGRLDTNLTSLPSYLRKFLKSDEKLFSLDIKNSQPFFLYTKLQNEIGINKDELELYGELAVNGVLYEYLANDFFGIDYDSLDDENKVVYREKSKINLFRILYSKVESYLSIKEVFAEKFPTIMKYINQVNFKKNNTLAVLLQERESLTVLDMVMVRLQEKNINPFTIHDSFLVTESELSVVRETLVSVCIEMYGIAPQLHEKDLLEEKMDSEEDYKFIDDGYDLPESFF</sequence>
<gene>
    <name evidence="1" type="ORF">GCM10023230_30010</name>
</gene>
<evidence type="ECO:0000313" key="1">
    <source>
        <dbReference type="EMBL" id="GAA4776835.1"/>
    </source>
</evidence>
<proteinExistence type="predicted"/>
<evidence type="ECO:0008006" key="3">
    <source>
        <dbReference type="Google" id="ProtNLM"/>
    </source>
</evidence>
<evidence type="ECO:0000313" key="2">
    <source>
        <dbReference type="Proteomes" id="UP001500141"/>
    </source>
</evidence>
<accession>A0ABP9A9W3</accession>
<organism evidence="1 2">
    <name type="scientific">Flavobacterium hankyongi</name>
    <dbReference type="NCBI Taxonomy" id="1176532"/>
    <lineage>
        <taxon>Bacteria</taxon>
        <taxon>Pseudomonadati</taxon>
        <taxon>Bacteroidota</taxon>
        <taxon>Flavobacteriia</taxon>
        <taxon>Flavobacteriales</taxon>
        <taxon>Flavobacteriaceae</taxon>
        <taxon>Flavobacterium</taxon>
    </lineage>
</organism>